<keyword evidence="2" id="KW-0472">Membrane</keyword>
<sequence length="308" mass="34200">MMPKRTTTPMTDAAIKALIAQGVATAVAEYEANRGSGNGEDSHDSRNGRRTERAAREIKKLEIEIWNLKVKGTDVVSYTQRFQELALLCGRMFLEVSDMVEKYVGGLPDMIQEIQDVNRDPDIVSVVKLYFAMGSVMTVRALGFDGPSWGARFVAWFPVRKDDNGSVIASKPKTMQDAIEFATELMDQKIHTFAYRQAKKRSLMITQEATRINNNPSRSRMLLGPTLLGPVRRKCTEDLNLCTLNATTITRGNVYQGATIARKLAICPVIVGVLLLMLMLTTKETPGQIRGLPLDLSVEFRGITRGIS</sequence>
<dbReference type="EMBL" id="BQNB010020046">
    <property type="protein sequence ID" value="GJT91743.1"/>
    <property type="molecule type" value="Genomic_DNA"/>
</dbReference>
<feature type="compositionally biased region" description="Basic and acidic residues" evidence="1">
    <location>
        <begin position="40"/>
        <end position="53"/>
    </location>
</feature>
<feature type="transmembrane region" description="Helical" evidence="2">
    <location>
        <begin position="260"/>
        <end position="280"/>
    </location>
</feature>
<protein>
    <recommendedName>
        <fullName evidence="5">Reverse transcriptase domain-containing protein</fullName>
    </recommendedName>
</protein>
<evidence type="ECO:0008006" key="5">
    <source>
        <dbReference type="Google" id="ProtNLM"/>
    </source>
</evidence>
<comment type="caution">
    <text evidence="3">The sequence shown here is derived from an EMBL/GenBank/DDBJ whole genome shotgun (WGS) entry which is preliminary data.</text>
</comment>
<proteinExistence type="predicted"/>
<organism evidence="3 4">
    <name type="scientific">Tanacetum coccineum</name>
    <dbReference type="NCBI Taxonomy" id="301880"/>
    <lineage>
        <taxon>Eukaryota</taxon>
        <taxon>Viridiplantae</taxon>
        <taxon>Streptophyta</taxon>
        <taxon>Embryophyta</taxon>
        <taxon>Tracheophyta</taxon>
        <taxon>Spermatophyta</taxon>
        <taxon>Magnoliopsida</taxon>
        <taxon>eudicotyledons</taxon>
        <taxon>Gunneridae</taxon>
        <taxon>Pentapetalae</taxon>
        <taxon>asterids</taxon>
        <taxon>campanulids</taxon>
        <taxon>Asterales</taxon>
        <taxon>Asteraceae</taxon>
        <taxon>Asteroideae</taxon>
        <taxon>Anthemideae</taxon>
        <taxon>Anthemidinae</taxon>
        <taxon>Tanacetum</taxon>
    </lineage>
</organism>
<evidence type="ECO:0000313" key="3">
    <source>
        <dbReference type="EMBL" id="GJT91743.1"/>
    </source>
</evidence>
<evidence type="ECO:0000256" key="1">
    <source>
        <dbReference type="SAM" id="MobiDB-lite"/>
    </source>
</evidence>
<keyword evidence="4" id="KW-1185">Reference proteome</keyword>
<name>A0ABQ5HV81_9ASTR</name>
<dbReference type="Proteomes" id="UP001151760">
    <property type="component" value="Unassembled WGS sequence"/>
</dbReference>
<accession>A0ABQ5HV81</accession>
<feature type="region of interest" description="Disordered" evidence="1">
    <location>
        <begin position="32"/>
        <end position="53"/>
    </location>
</feature>
<reference evidence="3" key="1">
    <citation type="journal article" date="2022" name="Int. J. Mol. Sci.">
        <title>Draft Genome of Tanacetum Coccineum: Genomic Comparison of Closely Related Tanacetum-Family Plants.</title>
        <authorList>
            <person name="Yamashiro T."/>
            <person name="Shiraishi A."/>
            <person name="Nakayama K."/>
            <person name="Satake H."/>
        </authorList>
    </citation>
    <scope>NUCLEOTIDE SEQUENCE</scope>
</reference>
<evidence type="ECO:0000313" key="4">
    <source>
        <dbReference type="Proteomes" id="UP001151760"/>
    </source>
</evidence>
<keyword evidence="2" id="KW-1133">Transmembrane helix</keyword>
<keyword evidence="2" id="KW-0812">Transmembrane</keyword>
<evidence type="ECO:0000256" key="2">
    <source>
        <dbReference type="SAM" id="Phobius"/>
    </source>
</evidence>
<reference evidence="3" key="2">
    <citation type="submission" date="2022-01" db="EMBL/GenBank/DDBJ databases">
        <authorList>
            <person name="Yamashiro T."/>
            <person name="Shiraishi A."/>
            <person name="Satake H."/>
            <person name="Nakayama K."/>
        </authorList>
    </citation>
    <scope>NUCLEOTIDE SEQUENCE</scope>
</reference>
<gene>
    <name evidence="3" type="ORF">Tco_1080588</name>
</gene>